<dbReference type="AlphaFoldDB" id="A0A644YZ86"/>
<gene>
    <name evidence="1" type="ORF">SDC9_80501</name>
</gene>
<evidence type="ECO:0000313" key="1">
    <source>
        <dbReference type="EMBL" id="MPM33920.1"/>
    </source>
</evidence>
<organism evidence="1">
    <name type="scientific">bioreactor metagenome</name>
    <dbReference type="NCBI Taxonomy" id="1076179"/>
    <lineage>
        <taxon>unclassified sequences</taxon>
        <taxon>metagenomes</taxon>
        <taxon>ecological metagenomes</taxon>
    </lineage>
</organism>
<dbReference type="EMBL" id="VSSQ01006807">
    <property type="protein sequence ID" value="MPM33920.1"/>
    <property type="molecule type" value="Genomic_DNA"/>
</dbReference>
<accession>A0A644YZ86</accession>
<proteinExistence type="predicted"/>
<sequence>MTRETGKVQVTVVNKGDFPLPVVLSFYSGDKVVKTITLPAHRWLEQHNKPITVSIDSKEDITSVTLGNEYIPDADGSNNKR</sequence>
<evidence type="ECO:0008006" key="2">
    <source>
        <dbReference type="Google" id="ProtNLM"/>
    </source>
</evidence>
<name>A0A644YZ86_9ZZZZ</name>
<comment type="caution">
    <text evidence="1">The sequence shown here is derived from an EMBL/GenBank/DDBJ whole genome shotgun (WGS) entry which is preliminary data.</text>
</comment>
<reference evidence="1" key="1">
    <citation type="submission" date="2019-08" db="EMBL/GenBank/DDBJ databases">
        <authorList>
            <person name="Kucharzyk K."/>
            <person name="Murdoch R.W."/>
            <person name="Higgins S."/>
            <person name="Loffler F."/>
        </authorList>
    </citation>
    <scope>NUCLEOTIDE SEQUENCE</scope>
</reference>
<protein>
    <recommendedName>
        <fullName evidence="2">CARDB domain-containing protein</fullName>
    </recommendedName>
</protein>